<evidence type="ECO:0000313" key="1">
    <source>
        <dbReference type="Proteomes" id="UP000887580"/>
    </source>
</evidence>
<proteinExistence type="predicted"/>
<organism evidence="1 2">
    <name type="scientific">Panagrolaimus sp. PS1159</name>
    <dbReference type="NCBI Taxonomy" id="55785"/>
    <lineage>
        <taxon>Eukaryota</taxon>
        <taxon>Metazoa</taxon>
        <taxon>Ecdysozoa</taxon>
        <taxon>Nematoda</taxon>
        <taxon>Chromadorea</taxon>
        <taxon>Rhabditida</taxon>
        <taxon>Tylenchina</taxon>
        <taxon>Panagrolaimomorpha</taxon>
        <taxon>Panagrolaimoidea</taxon>
        <taxon>Panagrolaimidae</taxon>
        <taxon>Panagrolaimus</taxon>
    </lineage>
</organism>
<name>A0AC35FZ41_9BILA</name>
<dbReference type="WBParaSite" id="PS1159_v2.g2193.t1">
    <property type="protein sequence ID" value="PS1159_v2.g2193.t1"/>
    <property type="gene ID" value="PS1159_v2.g2193"/>
</dbReference>
<accession>A0AC35FZ41</accession>
<dbReference type="Proteomes" id="UP000887580">
    <property type="component" value="Unplaced"/>
</dbReference>
<evidence type="ECO:0000313" key="2">
    <source>
        <dbReference type="WBParaSite" id="PS1159_v2.g2193.t1"/>
    </source>
</evidence>
<reference evidence="2" key="1">
    <citation type="submission" date="2022-11" db="UniProtKB">
        <authorList>
            <consortium name="WormBaseParasite"/>
        </authorList>
    </citation>
    <scope>IDENTIFICATION</scope>
</reference>
<sequence>MSSFSSSNEPYAAIMRKLRNNEPLTPEQARYVLENPYPTGYSCAKSASHLNNNPREHINPNLNRSSLLSSDTSTSSSCDTSRLQLSSSKNKDKRIALSKIRGWIWIFAMIGLLLIGWRIYLKQCQLASTQTCPNVAARDVFCPPEKAQCLLVKDVKESDPPPPSTNEQSASSKLPLSADDPYEAKIAKLKKEMDKIQKEIYSTIEILHKSNDGRIAAAVETHMKRLEHAVNDLFEKERQQIRAEQEQHRRDIEESVYQQQTAEDEIAKLVQNAINKMVDKIVREQIDARVSDNSMEVIEEKIATTFFDALQKYDYDRTGEADFALESAGGEVLSIRGTKEYDSYHSRETLHGVTLLYNSVKPRILIHRSSQNINAGECWAIEGEKANLVIKLARKISVTAITYEHLPRELSFSENMNSAPKMFNIYSLQYENDSDKLLIGKYIFDIEKEPLQRFAAEKFDSRGTPIIEFELLSNYGSEFTCLYRLRVHGNHF</sequence>
<protein>
    <submittedName>
        <fullName evidence="2">SUN domain-containing protein</fullName>
    </submittedName>
</protein>